<evidence type="ECO:0000256" key="1">
    <source>
        <dbReference type="SAM" id="MobiDB-lite"/>
    </source>
</evidence>
<sequence>MNPRRQMLISAALMAAAGALQLPGLLRDVQRPAADFPWLSLIGAALILGAAIGTLLHALWPVRGGRPVRDWRASLPFYLLPTLALLLGGGLLIDRRQVQNSEALTQTAFADAVRDVNLLMGSCPADEQLKWCVARAVDGPLMAELLQSAVMDAGGRVAGALPLTRQGDRVMGEARVTLRAGLRQVPFTLRYEGPVVVNRTSPLPDTPLPPAQATLERIHD</sequence>
<proteinExistence type="predicted"/>
<feature type="transmembrane region" description="Helical" evidence="2">
    <location>
        <begin position="74"/>
        <end position="93"/>
    </location>
</feature>
<reference evidence="3 4" key="1">
    <citation type="submission" date="2024-02" db="EMBL/GenBank/DDBJ databases">
        <title>Deinococcus caeni NBRC 101312.</title>
        <authorList>
            <person name="Ichikawa N."/>
            <person name="Katano-Makiyama Y."/>
            <person name="Hidaka K."/>
        </authorList>
    </citation>
    <scope>NUCLEOTIDE SEQUENCE [LARGE SCALE GENOMIC DNA]</scope>
    <source>
        <strain evidence="3 4">NBRC 101312</strain>
    </source>
</reference>
<gene>
    <name evidence="3" type="ORF">Dcae01_00325</name>
</gene>
<organism evidence="3 4">
    <name type="scientific">Deinococcus caeni</name>
    <dbReference type="NCBI Taxonomy" id="569127"/>
    <lineage>
        <taxon>Bacteria</taxon>
        <taxon>Thermotogati</taxon>
        <taxon>Deinococcota</taxon>
        <taxon>Deinococci</taxon>
        <taxon>Deinococcales</taxon>
        <taxon>Deinococcaceae</taxon>
        <taxon>Deinococcus</taxon>
    </lineage>
</organism>
<dbReference type="EMBL" id="BAABQU010000003">
    <property type="protein sequence ID" value="GAA5438832.1"/>
    <property type="molecule type" value="Genomic_DNA"/>
</dbReference>
<accession>A0ABP9U921</accession>
<evidence type="ECO:0000256" key="2">
    <source>
        <dbReference type="SAM" id="Phobius"/>
    </source>
</evidence>
<keyword evidence="2" id="KW-0472">Membrane</keyword>
<dbReference type="RefSeq" id="WP_345441026.1">
    <property type="nucleotide sequence ID" value="NZ_BAABQU010000003.1"/>
</dbReference>
<evidence type="ECO:0000313" key="3">
    <source>
        <dbReference type="EMBL" id="GAA5438832.1"/>
    </source>
</evidence>
<keyword evidence="2" id="KW-1133">Transmembrane helix</keyword>
<feature type="region of interest" description="Disordered" evidence="1">
    <location>
        <begin position="200"/>
        <end position="220"/>
    </location>
</feature>
<protein>
    <submittedName>
        <fullName evidence="3">Uncharacterized protein</fullName>
    </submittedName>
</protein>
<comment type="caution">
    <text evidence="3">The sequence shown here is derived from an EMBL/GenBank/DDBJ whole genome shotgun (WGS) entry which is preliminary data.</text>
</comment>
<name>A0ABP9U921_9DEIO</name>
<dbReference type="Proteomes" id="UP001423409">
    <property type="component" value="Unassembled WGS sequence"/>
</dbReference>
<feature type="transmembrane region" description="Helical" evidence="2">
    <location>
        <begin position="37"/>
        <end position="62"/>
    </location>
</feature>
<keyword evidence="4" id="KW-1185">Reference proteome</keyword>
<evidence type="ECO:0000313" key="4">
    <source>
        <dbReference type="Proteomes" id="UP001423409"/>
    </source>
</evidence>
<keyword evidence="2" id="KW-0812">Transmembrane</keyword>